<proteinExistence type="predicted"/>
<dbReference type="OrthoDB" id="7174015at2"/>
<evidence type="ECO:0000313" key="2">
    <source>
        <dbReference type="EMBL" id="ESQ94547.1"/>
    </source>
</evidence>
<comment type="caution">
    <text evidence="2">The sequence shown here is derived from an EMBL/GenBank/DDBJ whole genome shotgun (WGS) entry which is preliminary data.</text>
</comment>
<dbReference type="eggNOG" id="ENOG50339YC">
    <property type="taxonomic scope" value="Bacteria"/>
</dbReference>
<keyword evidence="3" id="KW-1185">Reference proteome</keyword>
<gene>
    <name evidence="2" type="ORF">ABENE_00200</name>
</gene>
<organism evidence="2 3">
    <name type="scientific">Asticcacaulis benevestitus DSM 16100 = ATCC BAA-896</name>
    <dbReference type="NCBI Taxonomy" id="1121022"/>
    <lineage>
        <taxon>Bacteria</taxon>
        <taxon>Pseudomonadati</taxon>
        <taxon>Pseudomonadota</taxon>
        <taxon>Alphaproteobacteria</taxon>
        <taxon>Caulobacterales</taxon>
        <taxon>Caulobacteraceae</taxon>
        <taxon>Asticcacaulis</taxon>
    </lineage>
</organism>
<dbReference type="Proteomes" id="UP000017837">
    <property type="component" value="Unassembled WGS sequence"/>
</dbReference>
<accession>V4PKP2</accession>
<evidence type="ECO:0008006" key="4">
    <source>
        <dbReference type="Google" id="ProtNLM"/>
    </source>
</evidence>
<sequence>MLRRTLLVLPLATLLVQTAHAATPGPDPVTIIKTLYAGYQAPPTEAPESPTEGQKTFFTDSLEALYTAATSAPDGDLPLIDWDVFANGQDFQISDVTVTATPMSGDSATVTARFKNFDEPTTVIYAFTATPPGWRVADLSYPPSVNFPEGFSLKAYIAAGNSDETPAPTMP</sequence>
<reference evidence="2 3" key="1">
    <citation type="journal article" date="2014" name="Nature">
        <title>Sequential evolution of bacterial morphology by co-option of a developmental regulator.</title>
        <authorList>
            <person name="Jiang C."/>
            <person name="Brown P.J."/>
            <person name="Ducret A."/>
            <person name="Brun Y.V."/>
        </authorList>
    </citation>
    <scope>NUCLEOTIDE SEQUENCE [LARGE SCALE GENOMIC DNA]</scope>
    <source>
        <strain evidence="2 3">DSM 16100</strain>
    </source>
</reference>
<keyword evidence="1" id="KW-0732">Signal</keyword>
<dbReference type="RefSeq" id="WP_018081234.1">
    <property type="nucleotide sequence ID" value="NZ_AQWM01000004.1"/>
</dbReference>
<protein>
    <recommendedName>
        <fullName evidence="4">DUF3828 domain-containing protein</fullName>
    </recommendedName>
</protein>
<name>V4PKP2_9CAUL</name>
<evidence type="ECO:0000256" key="1">
    <source>
        <dbReference type="SAM" id="SignalP"/>
    </source>
</evidence>
<dbReference type="AlphaFoldDB" id="V4PKP2"/>
<dbReference type="EMBL" id="AWGB01000001">
    <property type="protein sequence ID" value="ESQ94547.1"/>
    <property type="molecule type" value="Genomic_DNA"/>
</dbReference>
<evidence type="ECO:0000313" key="3">
    <source>
        <dbReference type="Proteomes" id="UP000017837"/>
    </source>
</evidence>
<feature type="signal peptide" evidence="1">
    <location>
        <begin position="1"/>
        <end position="21"/>
    </location>
</feature>
<feature type="chain" id="PRO_5004725081" description="DUF3828 domain-containing protein" evidence="1">
    <location>
        <begin position="22"/>
        <end position="171"/>
    </location>
</feature>
<dbReference type="PATRIC" id="fig|1121022.4.peg.41"/>